<evidence type="ECO:0000313" key="1">
    <source>
        <dbReference type="EMBL" id="OMO69097.1"/>
    </source>
</evidence>
<dbReference type="Proteomes" id="UP000188268">
    <property type="component" value="Unassembled WGS sequence"/>
</dbReference>
<reference evidence="1 2" key="1">
    <citation type="submission" date="2013-09" db="EMBL/GenBank/DDBJ databases">
        <title>Corchorus capsularis genome sequencing.</title>
        <authorList>
            <person name="Alam M."/>
            <person name="Haque M.S."/>
            <person name="Islam M.S."/>
            <person name="Emdad E.M."/>
            <person name="Islam M.M."/>
            <person name="Ahmed B."/>
            <person name="Halim A."/>
            <person name="Hossen Q.M.M."/>
            <person name="Hossain M.Z."/>
            <person name="Ahmed R."/>
            <person name="Khan M.M."/>
            <person name="Islam R."/>
            <person name="Rashid M.M."/>
            <person name="Khan S.A."/>
            <person name="Rahman M.S."/>
            <person name="Alam M."/>
        </authorList>
    </citation>
    <scope>NUCLEOTIDE SEQUENCE [LARGE SCALE GENOMIC DNA]</scope>
    <source>
        <strain evidence="2">cv. CVL-1</strain>
        <tissue evidence="1">Whole seedling</tissue>
    </source>
</reference>
<sequence>MIVSLIRPDWPMRSSMIKRFKPEFESGGERTELKSMASLSRPKLKPSERSLIAMVEIPSH</sequence>
<protein>
    <submittedName>
        <fullName evidence="1">Uncharacterized protein</fullName>
    </submittedName>
</protein>
<proteinExistence type="predicted"/>
<gene>
    <name evidence="1" type="ORF">CCACVL1_19653</name>
</gene>
<keyword evidence="2" id="KW-1185">Reference proteome</keyword>
<dbReference type="AlphaFoldDB" id="A0A1R3HFF3"/>
<comment type="caution">
    <text evidence="1">The sequence shown here is derived from an EMBL/GenBank/DDBJ whole genome shotgun (WGS) entry which is preliminary data.</text>
</comment>
<accession>A0A1R3HFF3</accession>
<organism evidence="1 2">
    <name type="scientific">Corchorus capsularis</name>
    <name type="common">Jute</name>
    <dbReference type="NCBI Taxonomy" id="210143"/>
    <lineage>
        <taxon>Eukaryota</taxon>
        <taxon>Viridiplantae</taxon>
        <taxon>Streptophyta</taxon>
        <taxon>Embryophyta</taxon>
        <taxon>Tracheophyta</taxon>
        <taxon>Spermatophyta</taxon>
        <taxon>Magnoliopsida</taxon>
        <taxon>eudicotyledons</taxon>
        <taxon>Gunneridae</taxon>
        <taxon>Pentapetalae</taxon>
        <taxon>rosids</taxon>
        <taxon>malvids</taxon>
        <taxon>Malvales</taxon>
        <taxon>Malvaceae</taxon>
        <taxon>Grewioideae</taxon>
        <taxon>Apeibeae</taxon>
        <taxon>Corchorus</taxon>
    </lineage>
</organism>
<dbReference type="Gramene" id="OMO69097">
    <property type="protein sequence ID" value="OMO69097"/>
    <property type="gene ID" value="CCACVL1_19653"/>
</dbReference>
<evidence type="ECO:0000313" key="2">
    <source>
        <dbReference type="Proteomes" id="UP000188268"/>
    </source>
</evidence>
<dbReference type="EMBL" id="AWWV01012092">
    <property type="protein sequence ID" value="OMO69097.1"/>
    <property type="molecule type" value="Genomic_DNA"/>
</dbReference>
<name>A0A1R3HFF3_COCAP</name>